<protein>
    <submittedName>
        <fullName evidence="2">Uncharacterized protein</fullName>
    </submittedName>
</protein>
<accession>G2PHE4</accession>
<reference evidence="2" key="1">
    <citation type="submission" date="2011-08" db="EMBL/GenBank/DDBJ databases">
        <title>Complete sequence of plasmid 2 of Streptomyces violaceusniger Tu 4113.</title>
        <authorList>
            <consortium name="US DOE Joint Genome Institute"/>
            <person name="Lucas S."/>
            <person name="Han J."/>
            <person name="Lapidus A."/>
            <person name="Cheng J.-F."/>
            <person name="Goodwin L."/>
            <person name="Pitluck S."/>
            <person name="Peters L."/>
            <person name="Ivanova N."/>
            <person name="Daligault H."/>
            <person name="Detter J.C."/>
            <person name="Han C."/>
            <person name="Tapia R."/>
            <person name="Land M."/>
            <person name="Hauser L."/>
            <person name="Kyrpides N."/>
            <person name="Ivanova N."/>
            <person name="Pagani I."/>
            <person name="Hagen A."/>
            <person name="Katz L."/>
            <person name="Fiedler H.-P."/>
            <person name="Keasling J."/>
            <person name="Fortman J."/>
            <person name="Woyke T."/>
        </authorList>
    </citation>
    <scope>NUCLEOTIDE SEQUENCE [LARGE SCALE GENOMIC DNA]</scope>
    <source>
        <strain evidence="2">Tu 4113</strain>
        <plasmid evidence="2">pSTRVI02</plasmid>
    </source>
</reference>
<feature type="region of interest" description="Disordered" evidence="1">
    <location>
        <begin position="277"/>
        <end position="296"/>
    </location>
</feature>
<evidence type="ECO:0000313" key="3">
    <source>
        <dbReference type="Proteomes" id="UP000008703"/>
    </source>
</evidence>
<dbReference type="Proteomes" id="UP000008703">
    <property type="component" value="Plasmid pSTRVI02"/>
</dbReference>
<dbReference type="eggNOG" id="ENOG5033VHU">
    <property type="taxonomic scope" value="Bacteria"/>
</dbReference>
<sequence length="487" mass="52184">MPYLGFAEYGGVEILNEARTYAYSQRSGLGMMCEPCDGLLPALGSPSYSTPKGDRAPWYDPHFPESQRVIGFLGMDMVGFGGTGVRNPTEAVGDGSVIGPLRMAHREIHITLAVLALDHCALVYALGWLSHVLRGNSCQNNECSGLTFCLYACCPQDDNGDTPGQRSRYMRHFMDVGLLEGPNQISLTGGQTGGSGGDSSLTAGGSGGTSGSGTVTQISGGATAGCQGFGGARGGAAVATGIEFSIVAGKPWAYADSIRVVDWAKFVKGSKVTTFDPDKQREDCAQQQREGPKCEDNPHCPFPAAVPKVPVPVDRCYPARPYGAWRTIKTVSPLGIPRQAEGVPYINIETGSQPLENTLFRFYQNLQGRDCTQNRIDPCSACAELFIPWLPSNASIQIDGRSQKAYSRCRQKDPRQRFVTTTQRIALIGPGGTSFQWPVFPCGTGFCIEIVTSQQVTVKNASGANVRVNIDPQAEFSVGYVARFDST</sequence>
<name>G2PHE4_STRV4</name>
<gene>
    <name evidence="2" type="ORF">Strvi_0013</name>
</gene>
<feature type="region of interest" description="Disordered" evidence="1">
    <location>
        <begin position="187"/>
        <end position="214"/>
    </location>
</feature>
<geneLocation type="plasmid" evidence="2 3">
    <name>pSTRVI02</name>
</geneLocation>
<organism evidence="2 3">
    <name type="scientific">Streptomyces violaceusniger (strain Tu 4113)</name>
    <dbReference type="NCBI Taxonomy" id="653045"/>
    <lineage>
        <taxon>Bacteria</taxon>
        <taxon>Bacillati</taxon>
        <taxon>Actinomycetota</taxon>
        <taxon>Actinomycetes</taxon>
        <taxon>Kitasatosporales</taxon>
        <taxon>Streptomycetaceae</taxon>
        <taxon>Streptomyces</taxon>
        <taxon>Streptomyces violaceusniger group</taxon>
    </lineage>
</organism>
<dbReference type="RefSeq" id="WP_014043725.1">
    <property type="nucleotide sequence ID" value="NC_015952.1"/>
</dbReference>
<proteinExistence type="predicted"/>
<dbReference type="HOGENOM" id="CLU_658301_0_0_11"/>
<evidence type="ECO:0000256" key="1">
    <source>
        <dbReference type="SAM" id="MobiDB-lite"/>
    </source>
</evidence>
<dbReference type="EMBL" id="CP002996">
    <property type="protein sequence ID" value="AEM88790.1"/>
    <property type="molecule type" value="Genomic_DNA"/>
</dbReference>
<keyword evidence="3" id="KW-1185">Reference proteome</keyword>
<dbReference type="AlphaFoldDB" id="G2PHE4"/>
<dbReference type="KEGG" id="svl:Strvi_0013"/>
<evidence type="ECO:0000313" key="2">
    <source>
        <dbReference type="EMBL" id="AEM88790.1"/>
    </source>
</evidence>
<keyword evidence="2" id="KW-0614">Plasmid</keyword>